<dbReference type="Gene3D" id="2.60.120.260">
    <property type="entry name" value="Galactose-binding domain-like"/>
    <property type="match status" value="1"/>
</dbReference>
<gene>
    <name evidence="2" type="ORF">SE37_02845</name>
</gene>
<dbReference type="EMBL" id="JXBL01000001">
    <property type="protein sequence ID" value="KIE41637.1"/>
    <property type="molecule type" value="Genomic_DNA"/>
</dbReference>
<keyword evidence="3" id="KW-1185">Reference proteome</keyword>
<feature type="chain" id="PRO_5002137307" description="F5/8 type C domain-containing protein" evidence="1">
    <location>
        <begin position="25"/>
        <end position="725"/>
    </location>
</feature>
<evidence type="ECO:0000313" key="2">
    <source>
        <dbReference type="EMBL" id="KIE41637.1"/>
    </source>
</evidence>
<evidence type="ECO:0000256" key="1">
    <source>
        <dbReference type="SAM" id="SignalP"/>
    </source>
</evidence>
<sequence length="725" mass="79991">MRILRRVMAAAALAAALLPAAAGAEGLRGFLELGYVTSDTQSTDAGNVTTSTKSSSILQRYNLSLDRMLYPTLRFTGGGTVDYTMTSAELNDTQLDTTLLKVSPFLDLTLGTPLYSAGLGYNRRQEIADTEGVGSSNIIHENYNAKLSLRPEGLPSLEFLYTRTNSYDSERAFQDVVLNSYNLGSRYKPVDQLELNYQGLYTDATDNLTRNNATVLTHTGRVTYNDQFWQDRVTLYANYNISSQETNSALFRLFPTAGLSALTDTPLLVTLAANPALVDGNLNTGSAVNIGIQPVGGDIRPRNLGFDFGGAVTVNRIRVWLNTDLPPDIDNRFSWTIYTSSDNLNWTLVQLLPTAPFRSNEAGTGWFYELSFSGATSRYLKVVTSPLPLGTVSSRDPTANLTDIQVTELEAFVQFEEVQRRTTTQLSHVLDTNMRVRILENPNLNYELSYYYDRSDSDFISTSRYILSNGLSASHRFNQYLSASARFAREDSKENQGARVSYIYSTLLTATPLPTLMHSLVFSGRNEEVAGRKSDTNSLFLNNSATLYRGVDVNLNGGYSMATAESGQKTNTTIITFGLTLLPHSTLTVNVSYSGNMTDQTGGGLPDNSTFTHRGDLSAAFNPLRSVYLFGAFGVIMEKNKDMVTTRNIGGTWSPFRDGALQLSFSYNEAYNSSANQKDRTIVPSLRWNIRGGSYLDVSYLYLKSTSVSQSSDSRTFSSTLRFAF</sequence>
<reference evidence="2 3" key="1">
    <citation type="submission" date="2015-01" db="EMBL/GenBank/DDBJ databases">
        <title>Genome sequence of the anaerobic bacterium Geobacter soli GSS01, a dissimilatory Fe(III) reducer from soil.</title>
        <authorList>
            <person name="Yang G."/>
            <person name="Zhou S."/>
        </authorList>
    </citation>
    <scope>NUCLEOTIDE SEQUENCE [LARGE SCALE GENOMIC DNA]</scope>
    <source>
        <strain evidence="2 3">GSS01</strain>
    </source>
</reference>
<dbReference type="SUPFAM" id="SSF49785">
    <property type="entry name" value="Galactose-binding domain-like"/>
    <property type="match status" value="1"/>
</dbReference>
<evidence type="ECO:0000313" key="3">
    <source>
        <dbReference type="Proteomes" id="UP000031433"/>
    </source>
</evidence>
<evidence type="ECO:0008006" key="4">
    <source>
        <dbReference type="Google" id="ProtNLM"/>
    </source>
</evidence>
<organism evidence="2 3">
    <name type="scientific">Geobacter soli</name>
    <dbReference type="NCBI Taxonomy" id="1510391"/>
    <lineage>
        <taxon>Bacteria</taxon>
        <taxon>Pseudomonadati</taxon>
        <taxon>Thermodesulfobacteriota</taxon>
        <taxon>Desulfuromonadia</taxon>
        <taxon>Geobacterales</taxon>
        <taxon>Geobacteraceae</taxon>
        <taxon>Geobacter</taxon>
    </lineage>
</organism>
<comment type="caution">
    <text evidence="2">The sequence shown here is derived from an EMBL/GenBank/DDBJ whole genome shotgun (WGS) entry which is preliminary data.</text>
</comment>
<protein>
    <recommendedName>
        <fullName evidence="4">F5/8 type C domain-containing protein</fullName>
    </recommendedName>
</protein>
<dbReference type="InterPro" id="IPR008979">
    <property type="entry name" value="Galactose-bd-like_sf"/>
</dbReference>
<name>A0A0C1QLX7_9BACT</name>
<proteinExistence type="predicted"/>
<keyword evidence="1" id="KW-0732">Signal</keyword>
<accession>A0A0C1QLX7</accession>
<dbReference type="AlphaFoldDB" id="A0A0C1QLX7"/>
<dbReference type="Proteomes" id="UP000031433">
    <property type="component" value="Unassembled WGS sequence"/>
</dbReference>
<feature type="signal peptide" evidence="1">
    <location>
        <begin position="1"/>
        <end position="24"/>
    </location>
</feature>